<dbReference type="Proteomes" id="UP000831113">
    <property type="component" value="Chromosome"/>
</dbReference>
<keyword evidence="2" id="KW-1185">Reference proteome</keyword>
<name>A0ABY4CZW3_9BACT</name>
<organism evidence="1 2">
    <name type="scientific">Hymenobacter tibetensis</name>
    <dbReference type="NCBI Taxonomy" id="497967"/>
    <lineage>
        <taxon>Bacteria</taxon>
        <taxon>Pseudomonadati</taxon>
        <taxon>Bacteroidota</taxon>
        <taxon>Cytophagia</taxon>
        <taxon>Cytophagales</taxon>
        <taxon>Hymenobacteraceae</taxon>
        <taxon>Hymenobacter</taxon>
    </lineage>
</organism>
<sequence length="108" mass="12377">MNRLLAIQKLVYDVCCQIRLKVYNEDYITDWKSGFGLPVEGYIEVSGPERISDVEWIELDPVVVTRIGRLVPPKVSIILDEIIQVLQQESIDYQVVKGMVRIDGQQLS</sequence>
<protein>
    <submittedName>
        <fullName evidence="1">Uncharacterized protein</fullName>
    </submittedName>
</protein>
<gene>
    <name evidence="1" type="ORF">MTX78_04215</name>
</gene>
<dbReference type="EMBL" id="CP094669">
    <property type="protein sequence ID" value="UOG75805.1"/>
    <property type="molecule type" value="Genomic_DNA"/>
</dbReference>
<evidence type="ECO:0000313" key="2">
    <source>
        <dbReference type="Proteomes" id="UP000831113"/>
    </source>
</evidence>
<dbReference type="RefSeq" id="WP_243800193.1">
    <property type="nucleotide sequence ID" value="NZ_CP094669.1"/>
</dbReference>
<accession>A0ABY4CZW3</accession>
<proteinExistence type="predicted"/>
<reference evidence="1 2" key="1">
    <citation type="submission" date="2022-03" db="EMBL/GenBank/DDBJ databases">
        <title>Hymenobactersp. isolated from the air.</title>
        <authorList>
            <person name="Won M."/>
            <person name="Kwon S.-W."/>
        </authorList>
    </citation>
    <scope>NUCLEOTIDE SEQUENCE [LARGE SCALE GENOMIC DNA]</scope>
    <source>
        <strain evidence="1 2">KACC 21982</strain>
    </source>
</reference>
<dbReference type="InterPro" id="IPR046500">
    <property type="entry name" value="DUF6678"/>
</dbReference>
<dbReference type="Pfam" id="PF20383">
    <property type="entry name" value="DUF6678"/>
    <property type="match status" value="1"/>
</dbReference>
<evidence type="ECO:0000313" key="1">
    <source>
        <dbReference type="EMBL" id="UOG75805.1"/>
    </source>
</evidence>